<keyword evidence="5" id="KW-0966">Cell projection</keyword>
<keyword evidence="2 4" id="KW-1005">Bacterial flagellum biogenesis</keyword>
<dbReference type="HAMAP" id="MF_01185">
    <property type="entry name" value="FliW"/>
    <property type="match status" value="1"/>
</dbReference>
<dbReference type="Pfam" id="PF02623">
    <property type="entry name" value="FliW"/>
    <property type="match status" value="1"/>
</dbReference>
<dbReference type="Proteomes" id="UP001418796">
    <property type="component" value="Unassembled WGS sequence"/>
</dbReference>
<keyword evidence="1 4" id="KW-0963">Cytoplasm</keyword>
<dbReference type="PANTHER" id="PTHR39190">
    <property type="entry name" value="FLAGELLAR ASSEMBLY FACTOR FLIW"/>
    <property type="match status" value="1"/>
</dbReference>
<name>A0ABU9VLD9_9BACI</name>
<comment type="subunit">
    <text evidence="4">Interacts with translational regulator CsrA and flagellin(s).</text>
</comment>
<evidence type="ECO:0000313" key="6">
    <source>
        <dbReference type="Proteomes" id="UP001418796"/>
    </source>
</evidence>
<sequence length="147" mass="16537">MNIQSKYFGEVTISEDELINLPTGLPAFEDLKTFVLLPFDEGTPFYVLQSVQTPEVAFITVSPFQYMPDYQVELSESTITQLEIKQEADVAVYVLLTVQNPFEQTTANLQAPVIINTVSKIGKQVFTNDSIYHTKHALFEPVKKGSE</sequence>
<comment type="similarity">
    <text evidence="4">Belongs to the FliW family.</text>
</comment>
<comment type="function">
    <text evidence="4">Acts as an anti-CsrA protein, binds CsrA and prevents it from repressing translation of its target genes, one of which is flagellin. Binds to flagellin and participates in the assembly of the flagellum.</text>
</comment>
<dbReference type="InterPro" id="IPR003775">
    <property type="entry name" value="Flagellar_assembly_factor_FliW"/>
</dbReference>
<reference evidence="5 6" key="1">
    <citation type="submission" date="2024-03" db="EMBL/GenBank/DDBJ databases">
        <title>Bacilli Hybrid Assemblies.</title>
        <authorList>
            <person name="Kovac J."/>
        </authorList>
    </citation>
    <scope>NUCLEOTIDE SEQUENCE [LARGE SCALE GENOMIC DNA]</scope>
    <source>
        <strain evidence="5 6">FSL R7-0666</strain>
    </source>
</reference>
<evidence type="ECO:0000256" key="3">
    <source>
        <dbReference type="ARBA" id="ARBA00022845"/>
    </source>
</evidence>
<dbReference type="RefSeq" id="WP_343131353.1">
    <property type="nucleotide sequence ID" value="NZ_JBCITK010000001.1"/>
</dbReference>
<dbReference type="EMBL" id="JBCITK010000001">
    <property type="protein sequence ID" value="MEN0644721.1"/>
    <property type="molecule type" value="Genomic_DNA"/>
</dbReference>
<accession>A0ABU9VLD9</accession>
<dbReference type="NCBIfam" id="NF009793">
    <property type="entry name" value="PRK13285.1-1"/>
    <property type="match status" value="1"/>
</dbReference>
<evidence type="ECO:0000256" key="1">
    <source>
        <dbReference type="ARBA" id="ARBA00022490"/>
    </source>
</evidence>
<proteinExistence type="inferred from homology"/>
<keyword evidence="4" id="KW-0143">Chaperone</keyword>
<evidence type="ECO:0000313" key="5">
    <source>
        <dbReference type="EMBL" id="MEN0644721.1"/>
    </source>
</evidence>
<comment type="caution">
    <text evidence="5">The sequence shown here is derived from an EMBL/GenBank/DDBJ whole genome shotgun (WGS) entry which is preliminary data.</text>
</comment>
<dbReference type="SUPFAM" id="SSF141457">
    <property type="entry name" value="BH3618-like"/>
    <property type="match status" value="1"/>
</dbReference>
<keyword evidence="5" id="KW-0969">Cilium</keyword>
<evidence type="ECO:0000256" key="2">
    <source>
        <dbReference type="ARBA" id="ARBA00022795"/>
    </source>
</evidence>
<dbReference type="InterPro" id="IPR024046">
    <property type="entry name" value="Flagellar_assmbl_FliW_dom_sf"/>
</dbReference>
<keyword evidence="5" id="KW-0282">Flagellum</keyword>
<gene>
    <name evidence="4 5" type="primary">fliW</name>
    <name evidence="5" type="ORF">MKY91_16330</name>
</gene>
<dbReference type="PANTHER" id="PTHR39190:SF1">
    <property type="entry name" value="FLAGELLAR ASSEMBLY FACTOR FLIW"/>
    <property type="match status" value="1"/>
</dbReference>
<comment type="subcellular location">
    <subcellularLocation>
        <location evidence="4">Cytoplasm</location>
    </subcellularLocation>
</comment>
<keyword evidence="3 4" id="KW-0810">Translation regulation</keyword>
<dbReference type="Gene3D" id="2.30.290.10">
    <property type="entry name" value="BH3618-like"/>
    <property type="match status" value="1"/>
</dbReference>
<evidence type="ECO:0000256" key="4">
    <source>
        <dbReference type="HAMAP-Rule" id="MF_01185"/>
    </source>
</evidence>
<protein>
    <recommendedName>
        <fullName evidence="4">Flagellar assembly factor FliW</fullName>
    </recommendedName>
</protein>
<organism evidence="5 6">
    <name type="scientific">Alkalicoccobacillus gibsonii</name>
    <dbReference type="NCBI Taxonomy" id="79881"/>
    <lineage>
        <taxon>Bacteria</taxon>
        <taxon>Bacillati</taxon>
        <taxon>Bacillota</taxon>
        <taxon>Bacilli</taxon>
        <taxon>Bacillales</taxon>
        <taxon>Bacillaceae</taxon>
        <taxon>Alkalicoccobacillus</taxon>
    </lineage>
</organism>
<keyword evidence="6" id="KW-1185">Reference proteome</keyword>